<comment type="subcellular location">
    <subcellularLocation>
        <location evidence="1">Nucleus</location>
    </subcellularLocation>
</comment>
<dbReference type="PROSITE" id="PS50982">
    <property type="entry name" value="MBD"/>
    <property type="match status" value="1"/>
</dbReference>
<gene>
    <name evidence="8" type="ORF">Din_003242</name>
</gene>
<dbReference type="Pfam" id="PF01429">
    <property type="entry name" value="MBD"/>
    <property type="match status" value="1"/>
</dbReference>
<evidence type="ECO:0000259" key="7">
    <source>
        <dbReference type="PROSITE" id="PS50982"/>
    </source>
</evidence>
<keyword evidence="5" id="KW-0539">Nucleus</keyword>
<dbReference type="InterPro" id="IPR016177">
    <property type="entry name" value="DNA-bd_dom_sf"/>
</dbReference>
<dbReference type="PANTHER" id="PTHR33729">
    <property type="entry name" value="METHYL-CPG BINDING DOMAIN CONTAINING PROTEIN, EXPRESSED"/>
    <property type="match status" value="1"/>
</dbReference>
<dbReference type="GO" id="GO:0005634">
    <property type="term" value="C:nucleus"/>
    <property type="evidence" value="ECO:0007669"/>
    <property type="project" value="UniProtKB-SubCell"/>
</dbReference>
<keyword evidence="4" id="KW-0804">Transcription</keyword>
<dbReference type="InterPro" id="IPR001739">
    <property type="entry name" value="Methyl_CpG_DNA-bd"/>
</dbReference>
<dbReference type="EMBL" id="GHES01003242">
    <property type="protein sequence ID" value="MPA33801.1"/>
    <property type="molecule type" value="Transcribed_RNA"/>
</dbReference>
<feature type="region of interest" description="Disordered" evidence="6">
    <location>
        <begin position="1"/>
        <end position="332"/>
    </location>
</feature>
<reference evidence="8" key="1">
    <citation type="submission" date="2019-08" db="EMBL/GenBank/DDBJ databases">
        <title>Reference gene set and small RNA set construction with multiple tissues from Davidia involucrata Baill.</title>
        <authorList>
            <person name="Yang H."/>
            <person name="Zhou C."/>
            <person name="Li G."/>
            <person name="Wang J."/>
            <person name="Gao P."/>
            <person name="Wang M."/>
            <person name="Wang R."/>
            <person name="Zhao Y."/>
        </authorList>
    </citation>
    <scope>NUCLEOTIDE SEQUENCE</scope>
    <source>
        <tissue evidence="8">Mixed with DoveR01_LX</tissue>
    </source>
</reference>
<evidence type="ECO:0000256" key="3">
    <source>
        <dbReference type="ARBA" id="ARBA00023125"/>
    </source>
</evidence>
<proteinExistence type="predicted"/>
<feature type="domain" description="MBD" evidence="7">
    <location>
        <begin position="14"/>
        <end position="84"/>
    </location>
</feature>
<accession>A0A5B6YQ15</accession>
<dbReference type="AlphaFoldDB" id="A0A5B6YQ15"/>
<evidence type="ECO:0000256" key="5">
    <source>
        <dbReference type="ARBA" id="ARBA00023242"/>
    </source>
</evidence>
<dbReference type="PANTHER" id="PTHR33729:SF6">
    <property type="entry name" value="METHYL-CPG-BINDING DOMAIN-CONTAINING PROTEIN 11"/>
    <property type="match status" value="1"/>
</dbReference>
<dbReference type="SUPFAM" id="SSF54171">
    <property type="entry name" value="DNA-binding domain"/>
    <property type="match status" value="1"/>
</dbReference>
<feature type="compositionally biased region" description="Polar residues" evidence="6">
    <location>
        <begin position="1"/>
        <end position="12"/>
    </location>
</feature>
<protein>
    <submittedName>
        <fullName evidence="8">Putative methyl-CpG-binding domain-containing protein 11 isoform X1</fullName>
    </submittedName>
</protein>
<evidence type="ECO:0000256" key="4">
    <source>
        <dbReference type="ARBA" id="ARBA00023163"/>
    </source>
</evidence>
<feature type="compositionally biased region" description="Basic and acidic residues" evidence="6">
    <location>
        <begin position="224"/>
        <end position="278"/>
    </location>
</feature>
<feature type="compositionally biased region" description="Basic and acidic residues" evidence="6">
    <location>
        <begin position="116"/>
        <end position="166"/>
    </location>
</feature>
<organism evidence="8">
    <name type="scientific">Davidia involucrata</name>
    <name type="common">Dove tree</name>
    <dbReference type="NCBI Taxonomy" id="16924"/>
    <lineage>
        <taxon>Eukaryota</taxon>
        <taxon>Viridiplantae</taxon>
        <taxon>Streptophyta</taxon>
        <taxon>Embryophyta</taxon>
        <taxon>Tracheophyta</taxon>
        <taxon>Spermatophyta</taxon>
        <taxon>Magnoliopsida</taxon>
        <taxon>eudicotyledons</taxon>
        <taxon>Gunneridae</taxon>
        <taxon>Pentapetalae</taxon>
        <taxon>asterids</taxon>
        <taxon>Cornales</taxon>
        <taxon>Nyssaceae</taxon>
        <taxon>Davidia</taxon>
    </lineage>
</organism>
<evidence type="ECO:0000313" key="8">
    <source>
        <dbReference type="EMBL" id="MPA33801.1"/>
    </source>
</evidence>
<dbReference type="GO" id="GO:0003677">
    <property type="term" value="F:DNA binding"/>
    <property type="evidence" value="ECO:0007669"/>
    <property type="project" value="UniProtKB-KW"/>
</dbReference>
<name>A0A5B6YQ15_DAVIN</name>
<feature type="compositionally biased region" description="Basic and acidic residues" evidence="6">
    <location>
        <begin position="84"/>
        <end position="96"/>
    </location>
</feature>
<keyword evidence="2" id="KW-0805">Transcription regulation</keyword>
<evidence type="ECO:0000256" key="2">
    <source>
        <dbReference type="ARBA" id="ARBA00023015"/>
    </source>
</evidence>
<evidence type="ECO:0000256" key="1">
    <source>
        <dbReference type="ARBA" id="ARBA00004123"/>
    </source>
</evidence>
<feature type="compositionally biased region" description="Basic residues" evidence="6">
    <location>
        <begin position="106"/>
        <end position="115"/>
    </location>
</feature>
<dbReference type="InterPro" id="IPR039622">
    <property type="entry name" value="MBD10/11"/>
</dbReference>
<dbReference type="Gene3D" id="3.30.890.10">
    <property type="entry name" value="Methyl-cpg-binding Protein 2, Chain A"/>
    <property type="match status" value="1"/>
</dbReference>
<evidence type="ECO:0000256" key="6">
    <source>
        <dbReference type="SAM" id="MobiDB-lite"/>
    </source>
</evidence>
<keyword evidence="3" id="KW-0238">DNA-binding</keyword>
<sequence>MASSVEKQTQSSAKDEVVSLELPAPPGWKKKFMPKKGGTPKKNEIIFTAPTGEEITNRRQLEQYLKSHPGGPAILEFDWGTGETPRRSARISEKARPAPSPESELRKKRSRKSSASKKDGKEKEVAPEETEVVKELHMEEAEKSEKDNAAAEIEKDVVKENQEENKYVTQDTEGKAVGTPPEEAKLGEDVQMPDDAEELKKNAEPGNSKETQIGEVADGSEANQNEKEKMDDVKVEEKVEQTPVEAEREDCIGEQEKQETGIAEEKKNEVEGEKEKHKSTALGSEGETEEKEAAIMNNAEQNNLMDYDISKKVEGEVTENGSHGSKAGEAKP</sequence>